<gene>
    <name evidence="1" type="ORF">HHI36_004908</name>
</gene>
<proteinExistence type="predicted"/>
<comment type="caution">
    <text evidence="1">The sequence shown here is derived from an EMBL/GenBank/DDBJ whole genome shotgun (WGS) entry which is preliminary data.</text>
</comment>
<dbReference type="Proteomes" id="UP001516400">
    <property type="component" value="Unassembled WGS sequence"/>
</dbReference>
<sequence length="73" mass="8373">MEKNLTAPMDELLKLVKKFVDDLIVATLEGSEEEILAVFDNYHHNIKFTIEKESNNAVPSIDTLVIRNDRVDE</sequence>
<name>A0ABD2NT53_9CUCU</name>
<accession>A0ABD2NT53</accession>
<organism evidence="1 2">
    <name type="scientific">Cryptolaemus montrouzieri</name>
    <dbReference type="NCBI Taxonomy" id="559131"/>
    <lineage>
        <taxon>Eukaryota</taxon>
        <taxon>Metazoa</taxon>
        <taxon>Ecdysozoa</taxon>
        <taxon>Arthropoda</taxon>
        <taxon>Hexapoda</taxon>
        <taxon>Insecta</taxon>
        <taxon>Pterygota</taxon>
        <taxon>Neoptera</taxon>
        <taxon>Endopterygota</taxon>
        <taxon>Coleoptera</taxon>
        <taxon>Polyphaga</taxon>
        <taxon>Cucujiformia</taxon>
        <taxon>Coccinelloidea</taxon>
        <taxon>Coccinellidae</taxon>
        <taxon>Scymninae</taxon>
        <taxon>Scymnini</taxon>
        <taxon>Cryptolaemus</taxon>
    </lineage>
</organism>
<dbReference type="EMBL" id="JABFTP020000144">
    <property type="protein sequence ID" value="KAL3281702.1"/>
    <property type="molecule type" value="Genomic_DNA"/>
</dbReference>
<evidence type="ECO:0000313" key="1">
    <source>
        <dbReference type="EMBL" id="KAL3281702.1"/>
    </source>
</evidence>
<protein>
    <submittedName>
        <fullName evidence="1">Uncharacterized protein</fullName>
    </submittedName>
</protein>
<dbReference type="AlphaFoldDB" id="A0ABD2NT53"/>
<keyword evidence="2" id="KW-1185">Reference proteome</keyword>
<evidence type="ECO:0000313" key="2">
    <source>
        <dbReference type="Proteomes" id="UP001516400"/>
    </source>
</evidence>
<reference evidence="1 2" key="1">
    <citation type="journal article" date="2021" name="BMC Biol.">
        <title>Horizontally acquired antibacterial genes associated with adaptive radiation of ladybird beetles.</title>
        <authorList>
            <person name="Li H.S."/>
            <person name="Tang X.F."/>
            <person name="Huang Y.H."/>
            <person name="Xu Z.Y."/>
            <person name="Chen M.L."/>
            <person name="Du X.Y."/>
            <person name="Qiu B.Y."/>
            <person name="Chen P.T."/>
            <person name="Zhang W."/>
            <person name="Slipinski A."/>
            <person name="Escalona H.E."/>
            <person name="Waterhouse R.M."/>
            <person name="Zwick A."/>
            <person name="Pang H."/>
        </authorList>
    </citation>
    <scope>NUCLEOTIDE SEQUENCE [LARGE SCALE GENOMIC DNA]</scope>
    <source>
        <strain evidence="1">SYSU2018</strain>
    </source>
</reference>